<dbReference type="Proteomes" id="UP000049472">
    <property type="component" value="Unassembled WGS sequence"/>
</dbReference>
<organism evidence="2 5">
    <name type="scientific">Agathobacter rectalis</name>
    <dbReference type="NCBI Taxonomy" id="39491"/>
    <lineage>
        <taxon>Bacteria</taxon>
        <taxon>Bacillati</taxon>
        <taxon>Bacillota</taxon>
        <taxon>Clostridia</taxon>
        <taxon>Lachnospirales</taxon>
        <taxon>Lachnospiraceae</taxon>
        <taxon>Agathobacter</taxon>
    </lineage>
</organism>
<dbReference type="InterPro" id="IPR001387">
    <property type="entry name" value="Cro/C1-type_HTH"/>
</dbReference>
<dbReference type="PROSITE" id="PS50943">
    <property type="entry name" value="HTH_CROC1"/>
    <property type="match status" value="1"/>
</dbReference>
<reference evidence="5" key="2">
    <citation type="submission" date="2015-05" db="EMBL/GenBank/DDBJ databases">
        <authorList>
            <consortium name="Pathogen Informatics"/>
        </authorList>
    </citation>
    <scope>NUCLEOTIDE SEQUENCE [LARGE SCALE GENOMIC DNA]</scope>
    <source>
        <strain evidence="3 6">2789STDY5834884</strain>
        <strain evidence="5">T1-815</strain>
    </source>
</reference>
<evidence type="ECO:0000313" key="2">
    <source>
        <dbReference type="EMBL" id="CRL42367.1"/>
    </source>
</evidence>
<dbReference type="SMART" id="SM00530">
    <property type="entry name" value="HTH_XRE"/>
    <property type="match status" value="1"/>
</dbReference>
<reference evidence="4" key="3">
    <citation type="submission" date="2023-01" db="EMBL/GenBank/DDBJ databases">
        <title>Human gut microbiome strain richness.</title>
        <authorList>
            <person name="Chen-Liaw A."/>
        </authorList>
    </citation>
    <scope>NUCLEOTIDE SEQUENCE</scope>
    <source>
        <strain evidence="4">1001283st1_D2_1001283B150209_150212</strain>
    </source>
</reference>
<gene>
    <name evidence="3" type="ORF">ERS852497_00931</name>
    <name evidence="4" type="ORF">PNE45_08395</name>
    <name evidence="2" type="ORF">T1815_01511</name>
</gene>
<evidence type="ECO:0000313" key="5">
    <source>
        <dbReference type="Proteomes" id="UP000049472"/>
    </source>
</evidence>
<dbReference type="Gene3D" id="1.10.260.40">
    <property type="entry name" value="lambda repressor-like DNA-binding domains"/>
    <property type="match status" value="1"/>
</dbReference>
<evidence type="ECO:0000313" key="4">
    <source>
        <dbReference type="EMBL" id="MDB8018053.1"/>
    </source>
</evidence>
<name>A0A0M6X099_9FIRM</name>
<reference evidence="2" key="1">
    <citation type="submission" date="2015-05" db="EMBL/GenBank/DDBJ databases">
        <authorList>
            <person name="Wang D.B."/>
            <person name="Wang M."/>
        </authorList>
    </citation>
    <scope>NUCLEOTIDE SEQUENCE [LARGE SCALE GENOMIC DNA]</scope>
    <source>
        <strain evidence="2">T1-815</strain>
    </source>
</reference>
<dbReference type="AlphaFoldDB" id="A0A0M6X099"/>
<dbReference type="EMBL" id="JAQLYE010000013">
    <property type="protein sequence ID" value="MDB8018053.1"/>
    <property type="molecule type" value="Genomic_DNA"/>
</dbReference>
<dbReference type="SUPFAM" id="SSF47413">
    <property type="entry name" value="lambda repressor-like DNA-binding domains"/>
    <property type="match status" value="1"/>
</dbReference>
<dbReference type="RefSeq" id="WP_055062799.1">
    <property type="nucleotide sequence ID" value="NZ_CVRQ01000069.1"/>
</dbReference>
<accession>A0A0M6X099</accession>
<dbReference type="Proteomes" id="UP001212823">
    <property type="component" value="Unassembled WGS sequence"/>
</dbReference>
<evidence type="ECO:0000313" key="3">
    <source>
        <dbReference type="EMBL" id="CUO81853.1"/>
    </source>
</evidence>
<keyword evidence="5" id="KW-1185">Reference proteome</keyword>
<feature type="domain" description="HTH cro/C1-type" evidence="1">
    <location>
        <begin position="20"/>
        <end position="74"/>
    </location>
</feature>
<dbReference type="EMBL" id="CVRQ01000069">
    <property type="protein sequence ID" value="CRL42367.1"/>
    <property type="molecule type" value="Genomic_DNA"/>
</dbReference>
<dbReference type="InterPro" id="IPR010982">
    <property type="entry name" value="Lambda_DNA-bd_dom_sf"/>
</dbReference>
<evidence type="ECO:0000313" key="6">
    <source>
        <dbReference type="Proteomes" id="UP000095602"/>
    </source>
</evidence>
<sequence length="117" mass="13371">MIQEIKEYDSDTCLEIGIRIQDIRESRHMKAIELASYLGIGKNQMSRIESGKANCTIPQLYCIAQILDCSADFLLFGEEHMNYSPEMVELVNNLKMVTGRIEGEIKNSLLKTTNQKR</sequence>
<proteinExistence type="predicted"/>
<evidence type="ECO:0000259" key="1">
    <source>
        <dbReference type="PROSITE" id="PS50943"/>
    </source>
</evidence>
<dbReference type="Pfam" id="PF01381">
    <property type="entry name" value="HTH_3"/>
    <property type="match status" value="1"/>
</dbReference>
<dbReference type="Proteomes" id="UP000095602">
    <property type="component" value="Unassembled WGS sequence"/>
</dbReference>
<dbReference type="GO" id="GO:0003677">
    <property type="term" value="F:DNA binding"/>
    <property type="evidence" value="ECO:0007669"/>
    <property type="project" value="InterPro"/>
</dbReference>
<dbReference type="EMBL" id="CZAJ01000006">
    <property type="protein sequence ID" value="CUO81853.1"/>
    <property type="molecule type" value="Genomic_DNA"/>
</dbReference>
<dbReference type="CDD" id="cd00093">
    <property type="entry name" value="HTH_XRE"/>
    <property type="match status" value="1"/>
</dbReference>
<protein>
    <submittedName>
        <fullName evidence="3">Anaerobic benzoate catabolism transcriptional regulator</fullName>
    </submittedName>
    <submittedName>
        <fullName evidence="4">Helix-turn-helix transcriptional regulator</fullName>
    </submittedName>
</protein>